<organism evidence="1">
    <name type="scientific">uncultured Mycobacterium sp</name>
    <dbReference type="NCBI Taxonomy" id="171292"/>
    <lineage>
        <taxon>Bacteria</taxon>
        <taxon>Bacillati</taxon>
        <taxon>Actinomycetota</taxon>
        <taxon>Actinomycetes</taxon>
        <taxon>Mycobacteriales</taxon>
        <taxon>Mycobacteriaceae</taxon>
        <taxon>Mycobacterium</taxon>
        <taxon>environmental samples</taxon>
    </lineage>
</organism>
<evidence type="ECO:0000313" key="1">
    <source>
        <dbReference type="EMBL" id="SBS77471.1"/>
    </source>
</evidence>
<protein>
    <submittedName>
        <fullName evidence="1">Cobalamin biosynthesis protein CobP</fullName>
    </submittedName>
</protein>
<dbReference type="EMBL" id="FLQS01000038">
    <property type="protein sequence ID" value="SBS77471.1"/>
    <property type="molecule type" value="Genomic_DNA"/>
</dbReference>
<sequence length="58" mass="6478">MIINGTVSRTTEDGRDVDIPFFIDSDTGTYSQWGHDMLTLGENVDLLEAIRDAMLDTD</sequence>
<dbReference type="AlphaFoldDB" id="A0A1Y5PMU6"/>
<reference evidence="1" key="1">
    <citation type="submission" date="2016-03" db="EMBL/GenBank/DDBJ databases">
        <authorList>
            <person name="Ploux O."/>
        </authorList>
    </citation>
    <scope>NUCLEOTIDE SEQUENCE</scope>
    <source>
        <strain evidence="1">UC10</strain>
    </source>
</reference>
<gene>
    <name evidence="1" type="primary">cobP</name>
    <name evidence="1" type="ORF">MHPYR_430060</name>
</gene>
<accession>A0A1Y5PMU6</accession>
<name>A0A1Y5PMU6_9MYCO</name>
<proteinExistence type="predicted"/>